<evidence type="ECO:0000313" key="4">
    <source>
        <dbReference type="Proteomes" id="UP000786811"/>
    </source>
</evidence>
<evidence type="ECO:0000313" key="3">
    <source>
        <dbReference type="EMBL" id="CAG5096710.1"/>
    </source>
</evidence>
<feature type="compositionally biased region" description="Low complexity" evidence="2">
    <location>
        <begin position="104"/>
        <end position="123"/>
    </location>
</feature>
<proteinExistence type="predicted"/>
<name>A0A8J2MKF4_COTCN</name>
<dbReference type="EMBL" id="CAJNRD030001121">
    <property type="protein sequence ID" value="CAG5096710.1"/>
    <property type="molecule type" value="Genomic_DNA"/>
</dbReference>
<protein>
    <submittedName>
        <fullName evidence="3">Uncharacterized protein</fullName>
    </submittedName>
</protein>
<sequence length="299" mass="34249">MSDQIDKFCLVQNGKDGWIVETKFVFKLGTDGNPVPIDLNEEEDQICFVKTDTRQINNVVVVGSSVEHDEDSESNVNPRRRTVPSPPIRNDTFERVRARSARLSGTGSSSGNNGRRSRRVNSVIRRPLRSRQSLIAKIKSLERSVNSLRKTVRKLLKKVGQGNDNVTQERYPELEQRVIVEGGNEFVEIEGVKIDGEQYAKMLLQNSLRGRANVLMHDMWPDNVMRRMYLKAPPGTQNYEIVKSTDIQKIKNICLYLQRKKKIEYISGGKDDVSIYARNWAGDLFKNCRKKLNDQNVPR</sequence>
<evidence type="ECO:0000256" key="2">
    <source>
        <dbReference type="SAM" id="MobiDB-lite"/>
    </source>
</evidence>
<comment type="caution">
    <text evidence="3">The sequence shown here is derived from an EMBL/GenBank/DDBJ whole genome shotgun (WGS) entry which is preliminary data.</text>
</comment>
<evidence type="ECO:0000256" key="1">
    <source>
        <dbReference type="SAM" id="Coils"/>
    </source>
</evidence>
<gene>
    <name evidence="3" type="ORF">HICCMSTLAB_LOCUS8346</name>
</gene>
<dbReference type="Proteomes" id="UP000786811">
    <property type="component" value="Unassembled WGS sequence"/>
</dbReference>
<keyword evidence="4" id="KW-1185">Reference proteome</keyword>
<feature type="region of interest" description="Disordered" evidence="2">
    <location>
        <begin position="65"/>
        <end position="123"/>
    </location>
</feature>
<feature type="coiled-coil region" evidence="1">
    <location>
        <begin position="131"/>
        <end position="158"/>
    </location>
</feature>
<dbReference type="OrthoDB" id="10505227at2759"/>
<dbReference type="AlphaFoldDB" id="A0A8J2MKF4"/>
<reference evidence="3" key="1">
    <citation type="submission" date="2021-04" db="EMBL/GenBank/DDBJ databases">
        <authorList>
            <person name="Chebbi M.A.C M."/>
        </authorList>
    </citation>
    <scope>NUCLEOTIDE SEQUENCE</scope>
</reference>
<keyword evidence="1" id="KW-0175">Coiled coil</keyword>
<organism evidence="3 4">
    <name type="scientific">Cotesia congregata</name>
    <name type="common">Parasitoid wasp</name>
    <name type="synonym">Apanteles congregatus</name>
    <dbReference type="NCBI Taxonomy" id="51543"/>
    <lineage>
        <taxon>Eukaryota</taxon>
        <taxon>Metazoa</taxon>
        <taxon>Ecdysozoa</taxon>
        <taxon>Arthropoda</taxon>
        <taxon>Hexapoda</taxon>
        <taxon>Insecta</taxon>
        <taxon>Pterygota</taxon>
        <taxon>Neoptera</taxon>
        <taxon>Endopterygota</taxon>
        <taxon>Hymenoptera</taxon>
        <taxon>Apocrita</taxon>
        <taxon>Ichneumonoidea</taxon>
        <taxon>Braconidae</taxon>
        <taxon>Microgastrinae</taxon>
        <taxon>Cotesia</taxon>
    </lineage>
</organism>
<accession>A0A8J2MKF4</accession>